<keyword evidence="8" id="KW-0472">Membrane</keyword>
<dbReference type="EMBL" id="CAJHUC010000590">
    <property type="protein sequence ID" value="CAD7697010.1"/>
    <property type="molecule type" value="Genomic_DNA"/>
</dbReference>
<sequence length="154" mass="17337">MAADSLSVADLVQWEAFSQGRTKGNMEQRIGPCQPSFASCAIGSNWCVPLAVILYKAPSFGLAAFASIVADTVACVQDINEAISRLPQDVQMERNMRLKRAMDLSLKHVYLDKEMQEKQTPFNHYLQGTLEEVKNEQMERYMVGAERTYDRSLP</sequence>
<dbReference type="Proteomes" id="UP000708148">
    <property type="component" value="Unassembled WGS sequence"/>
</dbReference>
<comment type="caution">
    <text evidence="9">The sequence shown here is derived from an EMBL/GenBank/DDBJ whole genome shotgun (WGS) entry which is preliminary data.</text>
</comment>
<accession>A0A8S1ISV4</accession>
<keyword evidence="10" id="KW-1185">Reference proteome</keyword>
<comment type="similarity">
    <text evidence="2">Belongs to the UQCRB/QCR7 family.</text>
</comment>
<dbReference type="GO" id="GO:0005743">
    <property type="term" value="C:mitochondrial inner membrane"/>
    <property type="evidence" value="ECO:0007669"/>
    <property type="project" value="UniProtKB-SubCell"/>
</dbReference>
<evidence type="ECO:0000256" key="1">
    <source>
        <dbReference type="ARBA" id="ARBA00004443"/>
    </source>
</evidence>
<evidence type="ECO:0000256" key="7">
    <source>
        <dbReference type="ARBA" id="ARBA00023128"/>
    </source>
</evidence>
<dbReference type="InterPro" id="IPR036544">
    <property type="entry name" value="QCR7_sf"/>
</dbReference>
<evidence type="ECO:0000313" key="9">
    <source>
        <dbReference type="EMBL" id="CAD7697010.1"/>
    </source>
</evidence>
<keyword evidence="6" id="KW-0249">Electron transport</keyword>
<dbReference type="OrthoDB" id="425749at2759"/>
<proteinExistence type="inferred from homology"/>
<dbReference type="Pfam" id="PF02271">
    <property type="entry name" value="UCR_14kD"/>
    <property type="match status" value="1"/>
</dbReference>
<gene>
    <name evidence="9" type="ORF">OSTQU699_LOCUS2371</name>
</gene>
<evidence type="ECO:0000256" key="6">
    <source>
        <dbReference type="ARBA" id="ARBA00022982"/>
    </source>
</evidence>
<name>A0A8S1ISV4_9CHLO</name>
<dbReference type="PANTHER" id="PTHR12022:SF0">
    <property type="entry name" value="CYTOCHROME B-C1 COMPLEX SUBUNIT 7"/>
    <property type="match status" value="1"/>
</dbReference>
<reference evidence="9" key="1">
    <citation type="submission" date="2020-12" db="EMBL/GenBank/DDBJ databases">
        <authorList>
            <person name="Iha C."/>
        </authorList>
    </citation>
    <scope>NUCLEOTIDE SEQUENCE</scope>
</reference>
<dbReference type="Gene3D" id="1.10.1090.10">
    <property type="entry name" value="Cytochrome b-c1 complex subunit 7"/>
    <property type="match status" value="1"/>
</dbReference>
<dbReference type="AlphaFoldDB" id="A0A8S1ISV4"/>
<keyword evidence="7" id="KW-0496">Mitochondrion</keyword>
<evidence type="ECO:0000256" key="4">
    <source>
        <dbReference type="ARBA" id="ARBA00022660"/>
    </source>
</evidence>
<evidence type="ECO:0000256" key="2">
    <source>
        <dbReference type="ARBA" id="ARBA00008554"/>
    </source>
</evidence>
<organism evidence="9 10">
    <name type="scientific">Ostreobium quekettii</name>
    <dbReference type="NCBI Taxonomy" id="121088"/>
    <lineage>
        <taxon>Eukaryota</taxon>
        <taxon>Viridiplantae</taxon>
        <taxon>Chlorophyta</taxon>
        <taxon>core chlorophytes</taxon>
        <taxon>Ulvophyceae</taxon>
        <taxon>TCBD clade</taxon>
        <taxon>Bryopsidales</taxon>
        <taxon>Ostreobineae</taxon>
        <taxon>Ostreobiaceae</taxon>
        <taxon>Ostreobium</taxon>
    </lineage>
</organism>
<evidence type="ECO:0000256" key="5">
    <source>
        <dbReference type="ARBA" id="ARBA00022792"/>
    </source>
</evidence>
<evidence type="ECO:0000313" key="10">
    <source>
        <dbReference type="Proteomes" id="UP000708148"/>
    </source>
</evidence>
<dbReference type="GO" id="GO:0006122">
    <property type="term" value="P:mitochondrial electron transport, ubiquinol to cytochrome c"/>
    <property type="evidence" value="ECO:0007669"/>
    <property type="project" value="InterPro"/>
</dbReference>
<comment type="subcellular location">
    <subcellularLocation>
        <location evidence="1">Mitochondrion inner membrane</location>
        <topology evidence="1">Peripheral membrane protein</topology>
        <orientation evidence="1">Matrix side</orientation>
    </subcellularLocation>
</comment>
<dbReference type="GO" id="GO:0045275">
    <property type="term" value="C:respiratory chain complex III"/>
    <property type="evidence" value="ECO:0007669"/>
    <property type="project" value="InterPro"/>
</dbReference>
<dbReference type="SUPFAM" id="SSF81524">
    <property type="entry name" value="14 kDa protein of cytochrome bc1 complex (Ubiquinol-cytochrome c reductase)"/>
    <property type="match status" value="1"/>
</dbReference>
<dbReference type="PANTHER" id="PTHR12022">
    <property type="entry name" value="UBIQUINOL-CYTOCHROME C REDUCTASE COMPLEX 14 KD PROTEIN"/>
    <property type="match status" value="1"/>
</dbReference>
<keyword evidence="5" id="KW-0999">Mitochondrion inner membrane</keyword>
<dbReference type="InterPro" id="IPR003197">
    <property type="entry name" value="QCR7"/>
</dbReference>
<keyword evidence="4" id="KW-0679">Respiratory chain</keyword>
<evidence type="ECO:0000256" key="8">
    <source>
        <dbReference type="ARBA" id="ARBA00023136"/>
    </source>
</evidence>
<protein>
    <submittedName>
        <fullName evidence="9">Uncharacterized protein</fullName>
    </submittedName>
</protein>
<evidence type="ECO:0000256" key="3">
    <source>
        <dbReference type="ARBA" id="ARBA00022448"/>
    </source>
</evidence>
<keyword evidence="3" id="KW-0813">Transport</keyword>